<dbReference type="eggNOG" id="ENOG502QQ78">
    <property type="taxonomic scope" value="Eukaryota"/>
</dbReference>
<reference evidence="3 4" key="1">
    <citation type="journal article" date="1998" name="Science">
        <title>Genome sequence of the nematode C. elegans: a platform for investigating biology.</title>
        <authorList>
            <consortium name="The C. elegans sequencing consortium"/>
            <person name="Sulson J.E."/>
            <person name="Waterston R."/>
        </authorList>
    </citation>
    <scope>NUCLEOTIDE SEQUENCE [LARGE SCALE GENOMIC DNA]</scope>
    <source>
        <strain evidence="3 4">Bristol N2</strain>
    </source>
</reference>
<dbReference type="SUPFAM" id="SSF56436">
    <property type="entry name" value="C-type lectin-like"/>
    <property type="match status" value="1"/>
</dbReference>
<dbReference type="KEGG" id="cel:CELE_ZK863.9"/>
<dbReference type="OrthoDB" id="5837468at2759"/>
<dbReference type="EMBL" id="BX284605">
    <property type="protein sequence ID" value="CAJ85784.2"/>
    <property type="molecule type" value="Genomic_DNA"/>
</dbReference>
<dbReference type="CDD" id="cd00037">
    <property type="entry name" value="CLECT"/>
    <property type="match status" value="1"/>
</dbReference>
<dbReference type="PaxDb" id="6239-ZK863.9"/>
<dbReference type="GO" id="GO:0038187">
    <property type="term" value="F:pattern recognition receptor activity"/>
    <property type="evidence" value="ECO:0000318"/>
    <property type="project" value="GO_Central"/>
</dbReference>
<dbReference type="CTD" id="4363112"/>
<dbReference type="UCSC" id="ZK863.9">
    <property type="organism name" value="c. elegans"/>
</dbReference>
<keyword evidence="1" id="KW-0732">Signal</keyword>
<proteinExistence type="predicted"/>
<name>Q1ZXU1_CAEEL</name>
<dbReference type="RefSeq" id="NP_001041207.2">
    <property type="nucleotide sequence ID" value="NM_001047742.4"/>
</dbReference>
<feature type="signal peptide" evidence="1">
    <location>
        <begin position="1"/>
        <end position="22"/>
    </location>
</feature>
<organism evidence="3 4">
    <name type="scientific">Caenorhabditis elegans</name>
    <dbReference type="NCBI Taxonomy" id="6239"/>
    <lineage>
        <taxon>Eukaryota</taxon>
        <taxon>Metazoa</taxon>
        <taxon>Ecdysozoa</taxon>
        <taxon>Nematoda</taxon>
        <taxon>Chromadorea</taxon>
        <taxon>Rhabditida</taxon>
        <taxon>Rhabditina</taxon>
        <taxon>Rhabditomorpha</taxon>
        <taxon>Rhabditoidea</taxon>
        <taxon>Rhabditidae</taxon>
        <taxon>Peloderinae</taxon>
        <taxon>Caenorhabditis</taxon>
    </lineage>
</organism>
<dbReference type="GO" id="GO:0030246">
    <property type="term" value="F:carbohydrate binding"/>
    <property type="evidence" value="ECO:0000318"/>
    <property type="project" value="GO_Central"/>
</dbReference>
<dbReference type="Bgee" id="WBGene00044790">
    <property type="expression patterns" value="Expressed in larva and 1 other cell type or tissue"/>
</dbReference>
<feature type="chain" id="PRO_5004199214" evidence="1">
    <location>
        <begin position="23"/>
        <end position="195"/>
    </location>
</feature>
<dbReference type="PROSITE" id="PS50041">
    <property type="entry name" value="C_TYPE_LECTIN_2"/>
    <property type="match status" value="1"/>
</dbReference>
<protein>
    <submittedName>
        <fullName evidence="3">C-type lectin domain-containing protein</fullName>
    </submittedName>
</protein>
<evidence type="ECO:0000313" key="4">
    <source>
        <dbReference type="Proteomes" id="UP000001940"/>
    </source>
</evidence>
<sequence length="195" mass="21038">MKRFQVFIYFCAYILVVSSASAKLDLGSIKKQQTYPSGTGTTISTSVSTVEPCNVGCQNGWVPYGGNCYRKMVDVLTQESAEQECVELGAHLASFETTDEATSVKNLVLSSPLFSDDLLSFTSSSQETWIGLSKTNNGAWKWVNSSDVDFTNLPDGTTVNGASCVSMNISGIWQPKECTSTASSFICKRTAASQI</sequence>
<evidence type="ECO:0000313" key="3">
    <source>
        <dbReference type="EMBL" id="CAJ85784.2"/>
    </source>
</evidence>
<dbReference type="PhylomeDB" id="Q1ZXU1"/>
<dbReference type="Reactome" id="R-CEL-1236978">
    <property type="pathway name" value="Cross-presentation of soluble exogenous antigens (endosomes)"/>
</dbReference>
<dbReference type="AGR" id="WB:WBGene00044790"/>
<evidence type="ECO:0000313" key="5">
    <source>
        <dbReference type="WormBase" id="ZK863.9"/>
    </source>
</evidence>
<dbReference type="InParanoid" id="Q1ZXU1"/>
<dbReference type="GO" id="GO:0009897">
    <property type="term" value="C:external side of plasma membrane"/>
    <property type="evidence" value="ECO:0000318"/>
    <property type="project" value="GO_Central"/>
</dbReference>
<evidence type="ECO:0000259" key="2">
    <source>
        <dbReference type="PROSITE" id="PS50041"/>
    </source>
</evidence>
<dbReference type="Pfam" id="PF00059">
    <property type="entry name" value="Lectin_C"/>
    <property type="match status" value="1"/>
</dbReference>
<dbReference type="GO" id="GO:0006955">
    <property type="term" value="P:immune response"/>
    <property type="evidence" value="ECO:0000318"/>
    <property type="project" value="GO_Central"/>
</dbReference>
<dbReference type="FunCoup" id="Q1ZXU1">
    <property type="interactions" value="52"/>
</dbReference>
<evidence type="ECO:0000256" key="1">
    <source>
        <dbReference type="SAM" id="SignalP"/>
    </source>
</evidence>
<dbReference type="WormBase" id="ZK863.9">
    <property type="protein sequence ID" value="CE41098"/>
    <property type="gene ID" value="WBGene00044790"/>
    <property type="gene designation" value="clec-224"/>
</dbReference>
<dbReference type="Reactome" id="R-CEL-6798695">
    <property type="pathway name" value="Neutrophil degranulation"/>
</dbReference>
<dbReference type="Gene3D" id="3.10.100.10">
    <property type="entry name" value="Mannose-Binding Protein A, subunit A"/>
    <property type="match status" value="1"/>
</dbReference>
<dbReference type="OMA" id="ASCVSMN"/>
<keyword evidence="4" id="KW-1185">Reference proteome</keyword>
<dbReference type="GeneID" id="4363112"/>
<dbReference type="AlphaFoldDB" id="Q1ZXU1"/>
<dbReference type="HOGENOM" id="CLU_1332986_0_0_1"/>
<dbReference type="SMR" id="Q1ZXU1"/>
<dbReference type="InterPro" id="IPR016186">
    <property type="entry name" value="C-type_lectin-like/link_sf"/>
</dbReference>
<gene>
    <name evidence="3 5" type="primary">clec-224</name>
    <name evidence="3" type="ORF">CELE_ZK863.9</name>
    <name evidence="5" type="ORF">ZK863.9</name>
</gene>
<dbReference type="InterPro" id="IPR001304">
    <property type="entry name" value="C-type_lectin-like"/>
</dbReference>
<accession>Q1ZXU1</accession>
<dbReference type="InterPro" id="IPR050111">
    <property type="entry name" value="C-type_lectin/snaclec_domain"/>
</dbReference>
<dbReference type="PANTHER" id="PTHR22803">
    <property type="entry name" value="MANNOSE, PHOSPHOLIPASE, LECTIN RECEPTOR RELATED"/>
    <property type="match status" value="1"/>
</dbReference>
<feature type="domain" description="C-type lectin" evidence="2">
    <location>
        <begin position="64"/>
        <end position="178"/>
    </location>
</feature>
<dbReference type="Reactome" id="R-CEL-5621480">
    <property type="pathway name" value="Dectin-2 family"/>
</dbReference>
<dbReference type="InterPro" id="IPR016187">
    <property type="entry name" value="CTDL_fold"/>
</dbReference>
<dbReference type="Reactome" id="R-CEL-446203">
    <property type="pathway name" value="Asparagine N-linked glycosylation"/>
</dbReference>
<dbReference type="Proteomes" id="UP000001940">
    <property type="component" value="Chromosome V"/>
</dbReference>
<dbReference type="SMART" id="SM00034">
    <property type="entry name" value="CLECT"/>
    <property type="match status" value="1"/>
</dbReference>